<reference evidence="1 2" key="1">
    <citation type="journal article" date="2020" name="Nature">
        <title>Six reference-quality genomes reveal evolution of bat adaptations.</title>
        <authorList>
            <person name="Jebb D."/>
            <person name="Huang Z."/>
            <person name="Pippel M."/>
            <person name="Hughes G.M."/>
            <person name="Lavrichenko K."/>
            <person name="Devanna P."/>
            <person name="Winkler S."/>
            <person name="Jermiin L.S."/>
            <person name="Skirmuntt E.C."/>
            <person name="Katzourakis A."/>
            <person name="Burkitt-Gray L."/>
            <person name="Ray D.A."/>
            <person name="Sullivan K.A.M."/>
            <person name="Roscito J.G."/>
            <person name="Kirilenko B.M."/>
            <person name="Davalos L.M."/>
            <person name="Corthals A.P."/>
            <person name="Power M.L."/>
            <person name="Jones G."/>
            <person name="Ransome R.D."/>
            <person name="Dechmann D.K.N."/>
            <person name="Locatelli A.G."/>
            <person name="Puechmaille S.J."/>
            <person name="Fedrigo O."/>
            <person name="Jarvis E.D."/>
            <person name="Hiller M."/>
            <person name="Vernes S.C."/>
            <person name="Myers E.W."/>
            <person name="Teeling E.C."/>
        </authorList>
    </citation>
    <scope>NUCLEOTIDE SEQUENCE [LARGE SCALE GENOMIC DNA]</scope>
    <source>
        <strain evidence="1">Bat1K_MPI-CBG_1</strain>
    </source>
</reference>
<dbReference type="Proteomes" id="UP000664940">
    <property type="component" value="Unassembled WGS sequence"/>
</dbReference>
<name>A0A833ZLC3_9CHIR</name>
<gene>
    <name evidence="1" type="ORF">HJG60_011890</name>
</gene>
<evidence type="ECO:0000313" key="2">
    <source>
        <dbReference type="Proteomes" id="UP000664940"/>
    </source>
</evidence>
<proteinExistence type="predicted"/>
<protein>
    <submittedName>
        <fullName evidence="1">Uncharacterized protein</fullName>
    </submittedName>
</protein>
<dbReference type="AlphaFoldDB" id="A0A833ZLC3"/>
<dbReference type="EMBL" id="JABVXQ010000008">
    <property type="protein sequence ID" value="KAF6094798.1"/>
    <property type="molecule type" value="Genomic_DNA"/>
</dbReference>
<sequence length="131" mass="14629">MLNVLSYSGQGKSSFYYLAHEYSLTINLKLFSILIHQQPLASPDSSFLCNTDRHPSTYPNHKHWIFLRGPPLLVHFVPWEPMNVGVLGGKGLIKIIVFHCQHSDIFSRPESGLVAISGLGDSTHFSCHVAL</sequence>
<accession>A0A833ZLC3</accession>
<evidence type="ECO:0000313" key="1">
    <source>
        <dbReference type="EMBL" id="KAF6094798.1"/>
    </source>
</evidence>
<comment type="caution">
    <text evidence="1">The sequence shown here is derived from an EMBL/GenBank/DDBJ whole genome shotgun (WGS) entry which is preliminary data.</text>
</comment>
<organism evidence="1 2">
    <name type="scientific">Phyllostomus discolor</name>
    <name type="common">pale spear-nosed bat</name>
    <dbReference type="NCBI Taxonomy" id="89673"/>
    <lineage>
        <taxon>Eukaryota</taxon>
        <taxon>Metazoa</taxon>
        <taxon>Chordata</taxon>
        <taxon>Craniata</taxon>
        <taxon>Vertebrata</taxon>
        <taxon>Euteleostomi</taxon>
        <taxon>Mammalia</taxon>
        <taxon>Eutheria</taxon>
        <taxon>Laurasiatheria</taxon>
        <taxon>Chiroptera</taxon>
        <taxon>Yangochiroptera</taxon>
        <taxon>Phyllostomidae</taxon>
        <taxon>Phyllostominae</taxon>
        <taxon>Phyllostomus</taxon>
    </lineage>
</organism>